<accession>A0A0V8RUW4</accession>
<dbReference type="OrthoDB" id="15370at2157"/>
<feature type="domain" description="HTH cro/C1-type" evidence="1">
    <location>
        <begin position="22"/>
        <end position="75"/>
    </location>
</feature>
<dbReference type="RefSeq" id="WP_058370431.1">
    <property type="nucleotide sequence ID" value="NZ_LNTB01000001.1"/>
</dbReference>
<dbReference type="InterPro" id="IPR001387">
    <property type="entry name" value="Cro/C1-type_HTH"/>
</dbReference>
<sequence length="140" mass="14828">MIVEAHALCSALSQLDPATRRRLVEIALESGYAAKDLAEIMGVSPAAVSRYTHGSLSPGAQAVCRLITGVDPDTRVKLLAEAARRVWSMLESLLDALPDTMEKLALAEQIADKVSVMLAEATVGAGGGAPERPRQGHKRI</sequence>
<dbReference type="SMART" id="SM00530">
    <property type="entry name" value="HTH_XRE"/>
    <property type="match status" value="1"/>
</dbReference>
<protein>
    <recommendedName>
        <fullName evidence="1">HTH cro/C1-type domain-containing protein</fullName>
    </recommendedName>
</protein>
<dbReference type="AlphaFoldDB" id="A0A0V8RUW4"/>
<proteinExistence type="predicted"/>
<evidence type="ECO:0000259" key="1">
    <source>
        <dbReference type="SMART" id="SM00530"/>
    </source>
</evidence>
<comment type="caution">
    <text evidence="2">The sequence shown here is derived from an EMBL/GenBank/DDBJ whole genome shotgun (WGS) entry which is preliminary data.</text>
</comment>
<organism evidence="2 3">
    <name type="scientific">Pyrodictium occultum</name>
    <dbReference type="NCBI Taxonomy" id="2309"/>
    <lineage>
        <taxon>Archaea</taxon>
        <taxon>Thermoproteota</taxon>
        <taxon>Thermoprotei</taxon>
        <taxon>Desulfurococcales</taxon>
        <taxon>Pyrodictiaceae</taxon>
        <taxon>Pyrodictium</taxon>
    </lineage>
</organism>
<dbReference type="Proteomes" id="UP000053352">
    <property type="component" value="Unassembled WGS sequence"/>
</dbReference>
<name>A0A0V8RUW4_PYROC</name>
<dbReference type="EMBL" id="LNTB01000001">
    <property type="protein sequence ID" value="KSW11754.1"/>
    <property type="molecule type" value="Genomic_DNA"/>
</dbReference>
<dbReference type="GO" id="GO:0003677">
    <property type="term" value="F:DNA binding"/>
    <property type="evidence" value="ECO:0007669"/>
    <property type="project" value="InterPro"/>
</dbReference>
<evidence type="ECO:0000313" key="3">
    <source>
        <dbReference type="Proteomes" id="UP000053352"/>
    </source>
</evidence>
<reference evidence="2 3" key="1">
    <citation type="submission" date="2015-11" db="EMBL/GenBank/DDBJ databases">
        <title>Genome sequence of Pyrodictium occultum PL-19, a marine hyperthermophilic archaeon isolated from Volcano, Italy.</title>
        <authorList>
            <person name="Utturkar S."/>
            <person name="Huber H."/>
            <person name="Leptihn S."/>
            <person name="Brown S."/>
            <person name="Stetter K.O."/>
            <person name="Podar M."/>
        </authorList>
    </citation>
    <scope>NUCLEOTIDE SEQUENCE [LARGE SCALE GENOMIC DNA]</scope>
    <source>
        <strain evidence="2 3">PL-19</strain>
    </source>
</reference>
<dbReference type="SUPFAM" id="SSF47413">
    <property type="entry name" value="lambda repressor-like DNA-binding domains"/>
    <property type="match status" value="1"/>
</dbReference>
<evidence type="ECO:0000313" key="2">
    <source>
        <dbReference type="EMBL" id="KSW11754.1"/>
    </source>
</evidence>
<dbReference type="InterPro" id="IPR010982">
    <property type="entry name" value="Lambda_DNA-bd_dom_sf"/>
</dbReference>
<dbReference type="STRING" id="2309.CF15_02790"/>
<gene>
    <name evidence="2" type="ORF">CF15_02790</name>
</gene>
<keyword evidence="3" id="KW-1185">Reference proteome</keyword>